<feature type="domain" description="Dynein heavy chain ATP-binding dynein motor region" evidence="1">
    <location>
        <begin position="32"/>
        <end position="85"/>
    </location>
</feature>
<dbReference type="GO" id="GO:0030286">
    <property type="term" value="C:dynein complex"/>
    <property type="evidence" value="ECO:0007669"/>
    <property type="project" value="InterPro"/>
</dbReference>
<reference evidence="2" key="1">
    <citation type="submission" date="2019-11" db="UniProtKB">
        <authorList>
            <consortium name="WormBaseParasite"/>
        </authorList>
    </citation>
    <scope>IDENTIFICATION</scope>
</reference>
<accession>A0A5K3F252</accession>
<protein>
    <submittedName>
        <fullName evidence="2">AAA_9 domain-containing protein</fullName>
    </submittedName>
</protein>
<dbReference type="GO" id="GO:0007018">
    <property type="term" value="P:microtubule-based movement"/>
    <property type="evidence" value="ECO:0007669"/>
    <property type="project" value="InterPro"/>
</dbReference>
<dbReference type="GO" id="GO:0051959">
    <property type="term" value="F:dynein light intermediate chain binding"/>
    <property type="evidence" value="ECO:0007669"/>
    <property type="project" value="InterPro"/>
</dbReference>
<evidence type="ECO:0000313" key="2">
    <source>
        <dbReference type="WBParaSite" id="MCU_004839-RA"/>
    </source>
</evidence>
<dbReference type="PANTHER" id="PTHR45703">
    <property type="entry name" value="DYNEIN HEAVY CHAIN"/>
    <property type="match status" value="1"/>
</dbReference>
<sequence length="91" mass="10166">ELGLSIPAKQASSKAVPFDFKRFLVTEKEQLQWRSQGLPSDQLSVENAAVILQSSLFPFIVGPSGGTIRWLKNQLKNQQIEVTDQRVLGQQ</sequence>
<proteinExistence type="predicted"/>
<dbReference type="InterPro" id="IPR035706">
    <property type="entry name" value="AAA_9"/>
</dbReference>
<evidence type="ECO:0000259" key="1">
    <source>
        <dbReference type="Pfam" id="PF12781"/>
    </source>
</evidence>
<dbReference type="Pfam" id="PF12781">
    <property type="entry name" value="AAA_9"/>
    <property type="match status" value="1"/>
</dbReference>
<dbReference type="GO" id="GO:0045505">
    <property type="term" value="F:dynein intermediate chain binding"/>
    <property type="evidence" value="ECO:0007669"/>
    <property type="project" value="InterPro"/>
</dbReference>
<dbReference type="WBParaSite" id="MCU_004839-RA">
    <property type="protein sequence ID" value="MCU_004839-RA"/>
    <property type="gene ID" value="MCU_004839"/>
</dbReference>
<organism evidence="2">
    <name type="scientific">Mesocestoides corti</name>
    <name type="common">Flatworm</name>
    <dbReference type="NCBI Taxonomy" id="53468"/>
    <lineage>
        <taxon>Eukaryota</taxon>
        <taxon>Metazoa</taxon>
        <taxon>Spiralia</taxon>
        <taxon>Lophotrochozoa</taxon>
        <taxon>Platyhelminthes</taxon>
        <taxon>Cestoda</taxon>
        <taxon>Eucestoda</taxon>
        <taxon>Cyclophyllidea</taxon>
        <taxon>Mesocestoididae</taxon>
        <taxon>Mesocestoides</taxon>
    </lineage>
</organism>
<dbReference type="InterPro" id="IPR027417">
    <property type="entry name" value="P-loop_NTPase"/>
</dbReference>
<dbReference type="InterPro" id="IPR026983">
    <property type="entry name" value="DHC"/>
</dbReference>
<dbReference type="AlphaFoldDB" id="A0A5K3F252"/>
<dbReference type="PANTHER" id="PTHR45703:SF22">
    <property type="entry name" value="DYNEIN CYTOPLASMIC 2 HEAVY CHAIN 1"/>
    <property type="match status" value="1"/>
</dbReference>
<name>A0A5K3F252_MESCO</name>
<dbReference type="Gene3D" id="3.40.50.300">
    <property type="entry name" value="P-loop containing nucleotide triphosphate hydrolases"/>
    <property type="match status" value="1"/>
</dbReference>